<dbReference type="HOGENOM" id="CLU_1935234_0_0_11"/>
<gene>
    <name evidence="1" type="ordered locus">KSE_47140</name>
</gene>
<proteinExistence type="predicted"/>
<name>E4NG64_KITSK</name>
<dbReference type="PATRIC" id="fig|452652.3.peg.4702"/>
<accession>E4NG64</accession>
<protein>
    <submittedName>
        <fullName evidence="1">Uncharacterized protein</fullName>
    </submittedName>
</protein>
<keyword evidence="2" id="KW-1185">Reference proteome</keyword>
<reference evidence="1 2" key="1">
    <citation type="journal article" date="2010" name="DNA Res.">
        <title>Genome sequence of Kitasatospora setae NBRC 14216T: an evolutionary snapshot of the family Streptomycetaceae.</title>
        <authorList>
            <person name="Ichikawa N."/>
            <person name="Oguchi A."/>
            <person name="Ikeda H."/>
            <person name="Ishikawa J."/>
            <person name="Kitani S."/>
            <person name="Watanabe Y."/>
            <person name="Nakamura S."/>
            <person name="Katano Y."/>
            <person name="Kishi E."/>
            <person name="Sasagawa M."/>
            <person name="Ankai A."/>
            <person name="Fukui S."/>
            <person name="Hashimoto Y."/>
            <person name="Kamata S."/>
            <person name="Otoguro M."/>
            <person name="Tanikawa S."/>
            <person name="Nihira T."/>
            <person name="Horinouchi S."/>
            <person name="Ohnishi Y."/>
            <person name="Hayakawa M."/>
            <person name="Kuzuyama T."/>
            <person name="Arisawa A."/>
            <person name="Nomoto F."/>
            <person name="Miura H."/>
            <person name="Takahashi Y."/>
            <person name="Fujita N."/>
        </authorList>
    </citation>
    <scope>NUCLEOTIDE SEQUENCE [LARGE SCALE GENOMIC DNA]</scope>
    <source>
        <strain evidence="2">ATCC 33774 / DSM 43861 / JCM 3304 / KCC A-0304 / NBRC 14216 / KM-6054</strain>
    </source>
</reference>
<dbReference type="KEGG" id="ksk:KSE_47140"/>
<sequence>MLPPNAPRAAGNCGALPISPPIGGAPPCRGWAVNLRPYTRPNRRPYPRAARARRQIERVARLRPCPVCTHPVPEHAVEDGHRVCSRGDGLRISCRVCAELWVRVPIASAFGEMARMLAMMPPPPDSFVLA</sequence>
<evidence type="ECO:0000313" key="1">
    <source>
        <dbReference type="EMBL" id="BAJ30494.1"/>
    </source>
</evidence>
<organism evidence="1 2">
    <name type="scientific">Kitasatospora setae (strain ATCC 33774 / DSM 43861 / JCM 3304 / KCC A-0304 / NBRC 14216 / KM-6054)</name>
    <name type="common">Streptomyces setae</name>
    <dbReference type="NCBI Taxonomy" id="452652"/>
    <lineage>
        <taxon>Bacteria</taxon>
        <taxon>Bacillati</taxon>
        <taxon>Actinomycetota</taxon>
        <taxon>Actinomycetes</taxon>
        <taxon>Kitasatosporales</taxon>
        <taxon>Streptomycetaceae</taxon>
        <taxon>Kitasatospora</taxon>
    </lineage>
</organism>
<dbReference type="AlphaFoldDB" id="E4NG64"/>
<dbReference type="Proteomes" id="UP000007076">
    <property type="component" value="Chromosome"/>
</dbReference>
<evidence type="ECO:0000313" key="2">
    <source>
        <dbReference type="Proteomes" id="UP000007076"/>
    </source>
</evidence>
<dbReference type="EMBL" id="AP010968">
    <property type="protein sequence ID" value="BAJ30494.1"/>
    <property type="molecule type" value="Genomic_DNA"/>
</dbReference>